<proteinExistence type="predicted"/>
<dbReference type="InterPro" id="IPR020846">
    <property type="entry name" value="MFS_dom"/>
</dbReference>
<comment type="caution">
    <text evidence="9">The sequence shown here is derived from an EMBL/GenBank/DDBJ whole genome shotgun (WGS) entry which is preliminary data.</text>
</comment>
<keyword evidence="2" id="KW-0813">Transport</keyword>
<evidence type="ECO:0000313" key="9">
    <source>
        <dbReference type="EMBL" id="KRM26931.1"/>
    </source>
</evidence>
<feature type="transmembrane region" description="Helical" evidence="7">
    <location>
        <begin position="166"/>
        <end position="185"/>
    </location>
</feature>
<dbReference type="Proteomes" id="UP000050949">
    <property type="component" value="Unassembled WGS sequence"/>
</dbReference>
<feature type="transmembrane region" description="Helical" evidence="7">
    <location>
        <begin position="333"/>
        <end position="353"/>
    </location>
</feature>
<dbReference type="PATRIC" id="fig|1122147.4.peg.2940"/>
<dbReference type="SUPFAM" id="SSF103473">
    <property type="entry name" value="MFS general substrate transporter"/>
    <property type="match status" value="1"/>
</dbReference>
<dbReference type="InterPro" id="IPR050189">
    <property type="entry name" value="MFS_Efflux_Transporters"/>
</dbReference>
<feature type="transmembrane region" description="Helical" evidence="7">
    <location>
        <begin position="272"/>
        <end position="292"/>
    </location>
</feature>
<dbReference type="PANTHER" id="PTHR43124">
    <property type="entry name" value="PURINE EFFLUX PUMP PBUE"/>
    <property type="match status" value="1"/>
</dbReference>
<dbReference type="PANTHER" id="PTHR43124:SF3">
    <property type="entry name" value="CHLORAMPHENICOL EFFLUX PUMP RV0191"/>
    <property type="match status" value="1"/>
</dbReference>
<feature type="transmembrane region" description="Helical" evidence="7">
    <location>
        <begin position="365"/>
        <end position="386"/>
    </location>
</feature>
<name>A0A0R1XJ04_9LACO</name>
<dbReference type="InterPro" id="IPR011701">
    <property type="entry name" value="MFS"/>
</dbReference>
<dbReference type="Pfam" id="PF07690">
    <property type="entry name" value="MFS_1"/>
    <property type="match status" value="1"/>
</dbReference>
<evidence type="ECO:0000259" key="8">
    <source>
        <dbReference type="PROSITE" id="PS50850"/>
    </source>
</evidence>
<feature type="domain" description="Major facilitator superfamily (MFS) profile" evidence="8">
    <location>
        <begin position="1"/>
        <end position="391"/>
    </location>
</feature>
<keyword evidence="5 7" id="KW-1133">Transmembrane helix</keyword>
<protein>
    <submittedName>
        <fullName evidence="9">Major facilitator superfamily permease</fullName>
    </submittedName>
</protein>
<feature type="transmembrane region" description="Helical" evidence="7">
    <location>
        <begin position="245"/>
        <end position="265"/>
    </location>
</feature>
<evidence type="ECO:0000256" key="3">
    <source>
        <dbReference type="ARBA" id="ARBA00022475"/>
    </source>
</evidence>
<dbReference type="eggNOG" id="COG2223">
    <property type="taxonomic scope" value="Bacteria"/>
</dbReference>
<dbReference type="GO" id="GO:0022857">
    <property type="term" value="F:transmembrane transporter activity"/>
    <property type="evidence" value="ECO:0007669"/>
    <property type="project" value="InterPro"/>
</dbReference>
<sequence>MAHQNRDQPLFKLALLSLSSILAIAPSLGPAIPEVAKHLPGVSAANIEMLVTIPNLGIMIFVLVSGFFASHLGEKRMIMFGLLVATVAGLAPLVTNNYFVILSSRFLLGAGIGLVNPLAYSLLNILYTSNESATLLGYANAITSLCGAVTAAVAGYLALINWHATFLIYLLVLLPLGLFALAIPRDFLGDTQTPAEKAAPVKTKTWVGWPVLLLAVGLFLFYALLFALYIKVPTALIENRITTPGAAGLIVSSFTIAAMVVSLGYGQIYRHLGHYTILISMLGVGITMILLAESRTAGLDYLISACSGVFFASTLPYAFMLGAQISPAHAENLTSSILLIGINLGVFLSPYLFNLMKLIHPDLSANTSLLIAGMGIVLLGLAFFFASPTARKEAPVQ</sequence>
<evidence type="ECO:0000256" key="4">
    <source>
        <dbReference type="ARBA" id="ARBA00022692"/>
    </source>
</evidence>
<organism evidence="9 10">
    <name type="scientific">Schleiferilactobacillus harbinensis DSM 16991</name>
    <dbReference type="NCBI Taxonomy" id="1122147"/>
    <lineage>
        <taxon>Bacteria</taxon>
        <taxon>Bacillati</taxon>
        <taxon>Bacillota</taxon>
        <taxon>Bacilli</taxon>
        <taxon>Lactobacillales</taxon>
        <taxon>Lactobacillaceae</taxon>
        <taxon>Schleiferilactobacillus</taxon>
    </lineage>
</organism>
<feature type="transmembrane region" description="Helical" evidence="7">
    <location>
        <begin position="47"/>
        <end position="68"/>
    </location>
</feature>
<keyword evidence="3" id="KW-1003">Cell membrane</keyword>
<accession>A0A0R1XJ04</accession>
<feature type="transmembrane region" description="Helical" evidence="7">
    <location>
        <begin position="298"/>
        <end position="321"/>
    </location>
</feature>
<feature type="transmembrane region" description="Helical" evidence="7">
    <location>
        <begin position="138"/>
        <end position="160"/>
    </location>
</feature>
<evidence type="ECO:0000256" key="7">
    <source>
        <dbReference type="SAM" id="Phobius"/>
    </source>
</evidence>
<feature type="transmembrane region" description="Helical" evidence="7">
    <location>
        <begin position="80"/>
        <end position="100"/>
    </location>
</feature>
<keyword evidence="6 7" id="KW-0472">Membrane</keyword>
<dbReference type="PROSITE" id="PS50850">
    <property type="entry name" value="MFS"/>
    <property type="match status" value="1"/>
</dbReference>
<dbReference type="EMBL" id="AZFW01000060">
    <property type="protein sequence ID" value="KRM26931.1"/>
    <property type="molecule type" value="Genomic_DNA"/>
</dbReference>
<keyword evidence="4 7" id="KW-0812">Transmembrane</keyword>
<evidence type="ECO:0000256" key="1">
    <source>
        <dbReference type="ARBA" id="ARBA00004651"/>
    </source>
</evidence>
<reference evidence="9 10" key="1">
    <citation type="journal article" date="2015" name="Genome Announc.">
        <title>Expanding the biotechnology potential of lactobacilli through comparative genomics of 213 strains and associated genera.</title>
        <authorList>
            <person name="Sun Z."/>
            <person name="Harris H.M."/>
            <person name="McCann A."/>
            <person name="Guo C."/>
            <person name="Argimon S."/>
            <person name="Zhang W."/>
            <person name="Yang X."/>
            <person name="Jeffery I.B."/>
            <person name="Cooney J.C."/>
            <person name="Kagawa T.F."/>
            <person name="Liu W."/>
            <person name="Song Y."/>
            <person name="Salvetti E."/>
            <person name="Wrobel A."/>
            <person name="Rasinkangas P."/>
            <person name="Parkhill J."/>
            <person name="Rea M.C."/>
            <person name="O'Sullivan O."/>
            <person name="Ritari J."/>
            <person name="Douillard F.P."/>
            <person name="Paul Ross R."/>
            <person name="Yang R."/>
            <person name="Briner A.E."/>
            <person name="Felis G.E."/>
            <person name="de Vos W.M."/>
            <person name="Barrangou R."/>
            <person name="Klaenhammer T.R."/>
            <person name="Caufield P.W."/>
            <person name="Cui Y."/>
            <person name="Zhang H."/>
            <person name="O'Toole P.W."/>
        </authorList>
    </citation>
    <scope>NUCLEOTIDE SEQUENCE [LARGE SCALE GENOMIC DNA]</scope>
    <source>
        <strain evidence="9 10">DSM 16991</strain>
    </source>
</reference>
<feature type="transmembrane region" description="Helical" evidence="7">
    <location>
        <begin position="106"/>
        <end position="126"/>
    </location>
</feature>
<evidence type="ECO:0000256" key="6">
    <source>
        <dbReference type="ARBA" id="ARBA00023136"/>
    </source>
</evidence>
<dbReference type="GO" id="GO:0005886">
    <property type="term" value="C:plasma membrane"/>
    <property type="evidence" value="ECO:0007669"/>
    <property type="project" value="UniProtKB-SubCell"/>
</dbReference>
<dbReference type="RefSeq" id="WP_027828256.1">
    <property type="nucleotide sequence ID" value="NZ_AUEH01000015.1"/>
</dbReference>
<dbReference type="AlphaFoldDB" id="A0A0R1XJ04"/>
<dbReference type="InterPro" id="IPR036259">
    <property type="entry name" value="MFS_trans_sf"/>
</dbReference>
<gene>
    <name evidence="9" type="ORF">FC91_GL002854</name>
</gene>
<feature type="transmembrane region" description="Helical" evidence="7">
    <location>
        <begin position="206"/>
        <end position="230"/>
    </location>
</feature>
<dbReference type="Gene3D" id="1.20.1250.20">
    <property type="entry name" value="MFS general substrate transporter like domains"/>
    <property type="match status" value="1"/>
</dbReference>
<evidence type="ECO:0000313" key="10">
    <source>
        <dbReference type="Proteomes" id="UP000050949"/>
    </source>
</evidence>
<evidence type="ECO:0000256" key="2">
    <source>
        <dbReference type="ARBA" id="ARBA00022448"/>
    </source>
</evidence>
<dbReference type="OrthoDB" id="1650550at2"/>
<evidence type="ECO:0000256" key="5">
    <source>
        <dbReference type="ARBA" id="ARBA00022989"/>
    </source>
</evidence>
<comment type="subcellular location">
    <subcellularLocation>
        <location evidence="1">Cell membrane</location>
        <topology evidence="1">Multi-pass membrane protein</topology>
    </subcellularLocation>
</comment>